<dbReference type="STRING" id="857340.A0A086T9Q1"/>
<dbReference type="InterPro" id="IPR029055">
    <property type="entry name" value="Ntn_hydrolases_N"/>
</dbReference>
<feature type="region of interest" description="Disordered" evidence="4">
    <location>
        <begin position="139"/>
        <end position="161"/>
    </location>
</feature>
<evidence type="ECO:0000256" key="4">
    <source>
        <dbReference type="SAM" id="MobiDB-lite"/>
    </source>
</evidence>
<gene>
    <name evidence="5" type="ORF">ACRE_030940</name>
</gene>
<evidence type="ECO:0000313" key="6">
    <source>
        <dbReference type="Proteomes" id="UP000029964"/>
    </source>
</evidence>
<keyword evidence="6" id="KW-1185">Reference proteome</keyword>
<feature type="active site" description="Nucleophile" evidence="1">
    <location>
        <position position="237"/>
    </location>
</feature>
<dbReference type="PANTHER" id="PTHR10188:SF43">
    <property type="entry name" value="ASPARAGINASE (EUROFUNG)"/>
    <property type="match status" value="1"/>
</dbReference>
<dbReference type="GO" id="GO:0005737">
    <property type="term" value="C:cytoplasm"/>
    <property type="evidence" value="ECO:0007669"/>
    <property type="project" value="TreeGrafter"/>
</dbReference>
<dbReference type="OrthoDB" id="2262349at2759"/>
<dbReference type="Proteomes" id="UP000029964">
    <property type="component" value="Unassembled WGS sequence"/>
</dbReference>
<evidence type="ECO:0000256" key="1">
    <source>
        <dbReference type="PIRSR" id="PIRSR600246-1"/>
    </source>
</evidence>
<sequence length="460" mass="48821">MEYKNPSLKLKPRLIIHGGAGNIRPEHFPPETYHEYRTALLSIVSATNAFMSGGRDDGKKDDDGNPSALAIATHAVVQLEDNPLFNSGRGAVFTRDGINELEASVMVSRGRAKRAVGVLGLRRVRNPIVLARQVLEHGDADLSPSSSSSSMPTPTGFADGGLNVPSAQGHTLIYGQAAEELAEKYGVETVDPSYFFTQKRWDDHIRGLEREKRRGSSDSGNAGSCSWSPDEFLPQGTCGAVAMDSEGVICVATSTGGLTNKLTGRVGDTPVPGAGYWAEEWTEDDETGRSFWDRALAAVSRTRSPLVTLTAPLSGLLADCLPTPYLYSPLTPGTTTTTRSMGASGTGNGDSFLRTAAARTVASIARWKPSPTSLALAQVAGPGGELQRSAGGRWGLTGEGEGGMIGIESVVVRDVEGRVVHVRAEVIMDFNCGGMHRGWIDDGGNPIMSIWTNHGPDEGR</sequence>
<dbReference type="Pfam" id="PF01112">
    <property type="entry name" value="Asparaginase_2"/>
    <property type="match status" value="2"/>
</dbReference>
<accession>A0A086T9Q1</accession>
<dbReference type="AlphaFoldDB" id="A0A086T9Q1"/>
<dbReference type="Gene3D" id="3.60.20.30">
    <property type="entry name" value="(Glycosyl)asparaginase"/>
    <property type="match status" value="1"/>
</dbReference>
<dbReference type="GO" id="GO:0016787">
    <property type="term" value="F:hydrolase activity"/>
    <property type="evidence" value="ECO:0007669"/>
    <property type="project" value="InterPro"/>
</dbReference>
<organism evidence="5 6">
    <name type="scientific">Hapsidospora chrysogenum (strain ATCC 11550 / CBS 779.69 / DSM 880 / IAM 14645 / JCM 23072 / IMI 49137)</name>
    <name type="common">Acremonium chrysogenum</name>
    <dbReference type="NCBI Taxonomy" id="857340"/>
    <lineage>
        <taxon>Eukaryota</taxon>
        <taxon>Fungi</taxon>
        <taxon>Dikarya</taxon>
        <taxon>Ascomycota</taxon>
        <taxon>Pezizomycotina</taxon>
        <taxon>Sordariomycetes</taxon>
        <taxon>Hypocreomycetidae</taxon>
        <taxon>Hypocreales</taxon>
        <taxon>Bionectriaceae</taxon>
        <taxon>Hapsidospora</taxon>
    </lineage>
</organism>
<dbReference type="HOGENOM" id="CLU_021603_1_0_1"/>
<reference evidence="6" key="1">
    <citation type="journal article" date="2014" name="Genome Announc.">
        <title>Genome sequence and annotation of Acremonium chrysogenum, producer of the beta-lactam antibiotic cephalosporin C.</title>
        <authorList>
            <person name="Terfehr D."/>
            <person name="Dahlmann T.A."/>
            <person name="Specht T."/>
            <person name="Zadra I."/>
            <person name="Kuernsteiner H."/>
            <person name="Kueck U."/>
        </authorList>
    </citation>
    <scope>NUCLEOTIDE SEQUENCE [LARGE SCALE GENOMIC DNA]</scope>
    <source>
        <strain evidence="6">ATCC 11550 / CBS 779.69 / DSM 880 / IAM 14645 / JCM 23072 / IMI 49137</strain>
    </source>
</reference>
<dbReference type="CDD" id="cd04701">
    <property type="entry name" value="Asparaginase_2"/>
    <property type="match status" value="1"/>
</dbReference>
<name>A0A086T9Q1_HAPC1</name>
<dbReference type="PANTHER" id="PTHR10188">
    <property type="entry name" value="L-ASPARAGINASE"/>
    <property type="match status" value="1"/>
</dbReference>
<feature type="binding site" evidence="2">
    <location>
        <begin position="346"/>
        <end position="349"/>
    </location>
    <ligand>
        <name>substrate</name>
    </ligand>
</feature>
<dbReference type="EMBL" id="JPKY01000023">
    <property type="protein sequence ID" value="KFH46083.1"/>
    <property type="molecule type" value="Genomic_DNA"/>
</dbReference>
<evidence type="ECO:0000256" key="2">
    <source>
        <dbReference type="PIRSR" id="PIRSR600246-2"/>
    </source>
</evidence>
<feature type="binding site" evidence="2">
    <location>
        <begin position="265"/>
        <end position="268"/>
    </location>
    <ligand>
        <name>substrate</name>
    </ligand>
</feature>
<feature type="site" description="Cleavage; by autolysis" evidence="3">
    <location>
        <begin position="236"/>
        <end position="237"/>
    </location>
</feature>
<dbReference type="InterPro" id="IPR000246">
    <property type="entry name" value="Peptidase_T2"/>
</dbReference>
<evidence type="ECO:0000313" key="5">
    <source>
        <dbReference type="EMBL" id="KFH46083.1"/>
    </source>
</evidence>
<proteinExistence type="predicted"/>
<dbReference type="SUPFAM" id="SSF56235">
    <property type="entry name" value="N-terminal nucleophile aminohydrolases (Ntn hydrolases)"/>
    <property type="match status" value="1"/>
</dbReference>
<protein>
    <submittedName>
        <fullName evidence="5">Putative isoaspartyl peptidase/L-asparaginase-like protein</fullName>
    </submittedName>
</protein>
<comment type="caution">
    <text evidence="5">The sequence shown here is derived from an EMBL/GenBank/DDBJ whole genome shotgun (WGS) entry which is preliminary data.</text>
</comment>
<evidence type="ECO:0000256" key="3">
    <source>
        <dbReference type="PIRSR" id="PIRSR600246-3"/>
    </source>
</evidence>